<dbReference type="STRING" id="619805.SAMN05660477_03151"/>
<dbReference type="Gene3D" id="3.90.1150.10">
    <property type="entry name" value="Aspartate Aminotransferase, domain 1"/>
    <property type="match status" value="1"/>
</dbReference>
<comment type="cofactor">
    <cofactor evidence="1">
        <name>pyridoxal 5'-phosphate</name>
        <dbReference type="ChEBI" id="CHEBI:597326"/>
    </cofactor>
</comment>
<dbReference type="GO" id="GO:0030170">
    <property type="term" value="F:pyridoxal phosphate binding"/>
    <property type="evidence" value="ECO:0007669"/>
    <property type="project" value="InterPro"/>
</dbReference>
<gene>
    <name evidence="6" type="ORF">SAMN05660477_03151</name>
</gene>
<dbReference type="PIRSF" id="PIRSF000521">
    <property type="entry name" value="Transaminase_4ab_Lys_Orn"/>
    <property type="match status" value="1"/>
</dbReference>
<name>A0A1T5GUG8_9FLAO</name>
<proteinExistence type="inferred from homology"/>
<dbReference type="PANTHER" id="PTHR11986">
    <property type="entry name" value="AMINOTRANSFERASE CLASS III"/>
    <property type="match status" value="1"/>
</dbReference>
<dbReference type="InterPro" id="IPR015422">
    <property type="entry name" value="PyrdxlP-dep_Trfase_small"/>
</dbReference>
<dbReference type="PROSITE" id="PS00600">
    <property type="entry name" value="AA_TRANSFER_CLASS_3"/>
    <property type="match status" value="1"/>
</dbReference>
<dbReference type="AlphaFoldDB" id="A0A1T5GUG8"/>
<keyword evidence="2 6" id="KW-0032">Aminotransferase</keyword>
<dbReference type="InterPro" id="IPR050103">
    <property type="entry name" value="Class-III_PLP-dep_AT"/>
</dbReference>
<reference evidence="6 7" key="1">
    <citation type="submission" date="2017-02" db="EMBL/GenBank/DDBJ databases">
        <authorList>
            <person name="Peterson S.W."/>
        </authorList>
    </citation>
    <scope>NUCLEOTIDE SEQUENCE [LARGE SCALE GENOMIC DNA]</scope>
    <source>
        <strain evidence="6 7">DSM 22323</strain>
    </source>
</reference>
<evidence type="ECO:0000256" key="4">
    <source>
        <dbReference type="ARBA" id="ARBA00022898"/>
    </source>
</evidence>
<evidence type="ECO:0000313" key="7">
    <source>
        <dbReference type="Proteomes" id="UP000191112"/>
    </source>
</evidence>
<dbReference type="GO" id="GO:0042802">
    <property type="term" value="F:identical protein binding"/>
    <property type="evidence" value="ECO:0007669"/>
    <property type="project" value="TreeGrafter"/>
</dbReference>
<comment type="similarity">
    <text evidence="5">Belongs to the class-III pyridoxal-phosphate-dependent aminotransferase family.</text>
</comment>
<sequence length="433" mass="48106">MWLKKHNRIKTKTSFSIPKLGRKFAAERLMIKTMDIKDNFFKYQAQTTPYAAGFEVERAEGSYIYGKDGKAYLDFVAGVSANTLGHSHPKVVKAIKDQADKYLHVMVYGEYAQEAPVKLCQLLAEATPEPLEVTYLVNSGAEAIDGALKLAKRYTGREEIIAFKNAYHGNTHGALSVAGNEVHKREFRPLLPMIDFIEYDNQSDLEKITEKTACVVVETIQGAAGFITPSENYFINLKKRCEEVGALLILDEIQPGFGRTGKLFAFEHYGIVPDILVMGKGMGGGVPVGAFMSSREIMESLSHSPKLGHITTFGGNPLIAAACLATLEEVLESGLMTLTDEKEQLYRELLVHPQIKKVNGKGLMLAVDLGTPDFTLAVAKRCMEKGLIVFWQLYRNEFLRISPPLTISNEEITKGCQIILEAIDEVLELDKNY</sequence>
<dbReference type="InterPro" id="IPR005814">
    <property type="entry name" value="Aminotrans_3"/>
</dbReference>
<keyword evidence="7" id="KW-1185">Reference proteome</keyword>
<dbReference type="EMBL" id="FUYZ01000021">
    <property type="protein sequence ID" value="SKC12063.1"/>
    <property type="molecule type" value="Genomic_DNA"/>
</dbReference>
<keyword evidence="4 5" id="KW-0663">Pyridoxal phosphate</keyword>
<evidence type="ECO:0000256" key="1">
    <source>
        <dbReference type="ARBA" id="ARBA00001933"/>
    </source>
</evidence>
<protein>
    <submittedName>
        <fullName evidence="6">Acetylornithine/succinyldiaminopimelate/putrescine aminotransferase</fullName>
    </submittedName>
</protein>
<evidence type="ECO:0000256" key="2">
    <source>
        <dbReference type="ARBA" id="ARBA00022576"/>
    </source>
</evidence>
<dbReference type="Gene3D" id="3.40.640.10">
    <property type="entry name" value="Type I PLP-dependent aspartate aminotransferase-like (Major domain)"/>
    <property type="match status" value="1"/>
</dbReference>
<evidence type="ECO:0000313" key="6">
    <source>
        <dbReference type="EMBL" id="SKC12063.1"/>
    </source>
</evidence>
<keyword evidence="3 6" id="KW-0808">Transferase</keyword>
<dbReference type="Pfam" id="PF00202">
    <property type="entry name" value="Aminotran_3"/>
    <property type="match status" value="1"/>
</dbReference>
<dbReference type="Proteomes" id="UP000191112">
    <property type="component" value="Unassembled WGS sequence"/>
</dbReference>
<dbReference type="CDD" id="cd00610">
    <property type="entry name" value="OAT_like"/>
    <property type="match status" value="1"/>
</dbReference>
<dbReference type="PANTHER" id="PTHR11986:SF79">
    <property type="entry name" value="ACETYLORNITHINE AMINOTRANSFERASE, MITOCHONDRIAL"/>
    <property type="match status" value="1"/>
</dbReference>
<dbReference type="FunFam" id="3.40.640.10:FF:000004">
    <property type="entry name" value="Acetylornithine aminotransferase"/>
    <property type="match status" value="1"/>
</dbReference>
<dbReference type="InterPro" id="IPR015424">
    <property type="entry name" value="PyrdxlP-dep_Trfase"/>
</dbReference>
<dbReference type="GO" id="GO:0008483">
    <property type="term" value="F:transaminase activity"/>
    <property type="evidence" value="ECO:0007669"/>
    <property type="project" value="UniProtKB-KW"/>
</dbReference>
<organism evidence="6 7">
    <name type="scientific">Soonwooa buanensis</name>
    <dbReference type="NCBI Taxonomy" id="619805"/>
    <lineage>
        <taxon>Bacteria</taxon>
        <taxon>Pseudomonadati</taxon>
        <taxon>Bacteroidota</taxon>
        <taxon>Flavobacteriia</taxon>
        <taxon>Flavobacteriales</taxon>
        <taxon>Weeksellaceae</taxon>
        <taxon>Chryseobacterium group</taxon>
        <taxon>Soonwooa</taxon>
    </lineage>
</organism>
<dbReference type="InterPro" id="IPR049704">
    <property type="entry name" value="Aminotrans_3_PPA_site"/>
</dbReference>
<dbReference type="InterPro" id="IPR015421">
    <property type="entry name" value="PyrdxlP-dep_Trfase_major"/>
</dbReference>
<evidence type="ECO:0000256" key="3">
    <source>
        <dbReference type="ARBA" id="ARBA00022679"/>
    </source>
</evidence>
<accession>A0A1T5GUG8</accession>
<dbReference type="SUPFAM" id="SSF53383">
    <property type="entry name" value="PLP-dependent transferases"/>
    <property type="match status" value="1"/>
</dbReference>
<evidence type="ECO:0000256" key="5">
    <source>
        <dbReference type="RuleBase" id="RU003560"/>
    </source>
</evidence>